<evidence type="ECO:0000313" key="1">
    <source>
        <dbReference type="EMBL" id="SHN84687.1"/>
    </source>
</evidence>
<sequence>MRRRDFLTALGGTALLAKANAQQRRPVIGFLHQGALPPPSLTAAFRKGLVEVGISDGPDIRIEDRAANGEYDQLPALAKDLVDRQVAVIAAELLPAALAAKAATQSIPIVFLSGSDPIKSGLVSSISRPTTNVTGVAVMFTRLGAKNLELLRELVPQATVIAALVNPINPNAEPQLNDLQVAARPFGLQLVTLGASNDAELDSVFPTLSQQQIGALIVTADGYLISRQDRLVNLANRFAVPTIYPLRQYAEAGGLMSYGAKLPDAFRQCGNYVGKILKGARPADLPILQPETYELVINLKTAKQFGITVSPNLLALADEIIE</sequence>
<dbReference type="AlphaFoldDB" id="A0A1M7UP63"/>
<dbReference type="Gene3D" id="3.40.50.2300">
    <property type="match status" value="2"/>
</dbReference>
<dbReference type="PANTHER" id="PTHR35271:SF1">
    <property type="entry name" value="ABC TRANSPORTER, SUBSTRATE-BINDING LIPOPROTEIN"/>
    <property type="match status" value="1"/>
</dbReference>
<evidence type="ECO:0000313" key="2">
    <source>
        <dbReference type="Proteomes" id="UP000184096"/>
    </source>
</evidence>
<name>A0A1M7UP63_9BRAD</name>
<reference evidence="2" key="1">
    <citation type="submission" date="2016-11" db="EMBL/GenBank/DDBJ databases">
        <authorList>
            <person name="Varghese N."/>
            <person name="Submissions S."/>
        </authorList>
    </citation>
    <scope>NUCLEOTIDE SEQUENCE [LARGE SCALE GENOMIC DNA]</scope>
    <source>
        <strain evidence="2">GAS401</strain>
    </source>
</reference>
<dbReference type="Pfam" id="PF04392">
    <property type="entry name" value="ABC_sub_bind"/>
    <property type="match status" value="1"/>
</dbReference>
<dbReference type="Proteomes" id="UP000184096">
    <property type="component" value="Chromosome I"/>
</dbReference>
<accession>A0A1M7UP63</accession>
<organism evidence="1 2">
    <name type="scientific">Bradyrhizobium erythrophlei</name>
    <dbReference type="NCBI Taxonomy" id="1437360"/>
    <lineage>
        <taxon>Bacteria</taxon>
        <taxon>Pseudomonadati</taxon>
        <taxon>Pseudomonadota</taxon>
        <taxon>Alphaproteobacteria</taxon>
        <taxon>Hyphomicrobiales</taxon>
        <taxon>Nitrobacteraceae</taxon>
        <taxon>Bradyrhizobium</taxon>
    </lineage>
</organism>
<protein>
    <submittedName>
        <fullName evidence="1">Putative ABC transport system substrate-binding protein</fullName>
    </submittedName>
</protein>
<dbReference type="EMBL" id="LT670849">
    <property type="protein sequence ID" value="SHN84687.1"/>
    <property type="molecule type" value="Genomic_DNA"/>
</dbReference>
<proteinExistence type="predicted"/>
<dbReference type="PANTHER" id="PTHR35271">
    <property type="entry name" value="ABC TRANSPORTER, SUBSTRATE-BINDING LIPOPROTEIN-RELATED"/>
    <property type="match status" value="1"/>
</dbReference>
<dbReference type="CDD" id="cd06325">
    <property type="entry name" value="PBP1_ABC_unchar_transporter"/>
    <property type="match status" value="1"/>
</dbReference>
<keyword evidence="2" id="KW-1185">Reference proteome</keyword>
<dbReference type="InterPro" id="IPR007487">
    <property type="entry name" value="ABC_transpt-TYRBP-like"/>
</dbReference>
<dbReference type="RefSeq" id="WP_072826527.1">
    <property type="nucleotide sequence ID" value="NZ_LT670849.1"/>
</dbReference>
<gene>
    <name evidence="1" type="ORF">SAMN05444170_6013</name>
</gene>